<dbReference type="GO" id="GO:0006979">
    <property type="term" value="P:response to oxidative stress"/>
    <property type="evidence" value="ECO:0007669"/>
    <property type="project" value="UniProtKB-UniRule"/>
</dbReference>
<feature type="binding site" evidence="15">
    <location>
        <position position="89"/>
    </location>
    <ligand>
        <name>Ca(2+)</name>
        <dbReference type="ChEBI" id="CHEBI:29108"/>
        <label>1</label>
    </ligand>
</feature>
<keyword evidence="8 18" id="KW-0560">Oxidoreductase</keyword>
<dbReference type="InterPro" id="IPR010255">
    <property type="entry name" value="Haem_peroxidase_sf"/>
</dbReference>
<evidence type="ECO:0000256" key="12">
    <source>
        <dbReference type="ARBA" id="ARBA00023324"/>
    </source>
</evidence>
<evidence type="ECO:0000256" key="8">
    <source>
        <dbReference type="ARBA" id="ARBA00023002"/>
    </source>
</evidence>
<dbReference type="PANTHER" id="PTHR31388">
    <property type="entry name" value="PEROXIDASE 72-RELATED"/>
    <property type="match status" value="1"/>
</dbReference>
<evidence type="ECO:0000256" key="14">
    <source>
        <dbReference type="PIRSR" id="PIRSR600823-2"/>
    </source>
</evidence>
<keyword evidence="6 15" id="KW-0479">Metal-binding</keyword>
<keyword evidence="21" id="KW-1185">Reference proteome</keyword>
<feature type="site" description="Transition state stabilizer" evidence="16">
    <location>
        <position position="77"/>
    </location>
</feature>
<comment type="subcellular location">
    <subcellularLocation>
        <location evidence="18">Secreted</location>
    </subcellularLocation>
</comment>
<dbReference type="InterPro" id="IPR019794">
    <property type="entry name" value="Peroxidases_AS"/>
</dbReference>
<evidence type="ECO:0000256" key="15">
    <source>
        <dbReference type="PIRSR" id="PIRSR600823-3"/>
    </source>
</evidence>
<feature type="binding site" description="axial binding residue" evidence="15">
    <location>
        <position position="209"/>
    </location>
    <ligand>
        <name>heme b</name>
        <dbReference type="ChEBI" id="CHEBI:60344"/>
    </ligand>
    <ligandPart>
        <name>Fe</name>
        <dbReference type="ChEBI" id="CHEBI:18248"/>
    </ligandPart>
</feature>
<feature type="binding site" evidence="15">
    <location>
        <position position="210"/>
    </location>
    <ligand>
        <name>Ca(2+)</name>
        <dbReference type="ChEBI" id="CHEBI:29108"/>
        <label>2</label>
    </ligand>
</feature>
<keyword evidence="10 17" id="KW-1015">Disulfide bond</keyword>
<dbReference type="InterPro" id="IPR000823">
    <property type="entry name" value="Peroxidase_pln"/>
</dbReference>
<comment type="cofactor">
    <cofactor evidence="15 18">
        <name>Ca(2+)</name>
        <dbReference type="ChEBI" id="CHEBI:29108"/>
    </cofactor>
    <text evidence="15 18">Binds 2 calcium ions per subunit.</text>
</comment>
<proteinExistence type="inferred from homology"/>
<feature type="disulfide bond" evidence="17">
    <location>
        <begin position="83"/>
        <end position="88"/>
    </location>
</feature>
<evidence type="ECO:0000256" key="5">
    <source>
        <dbReference type="ARBA" id="ARBA00022617"/>
    </source>
</evidence>
<dbReference type="GO" id="GO:0046872">
    <property type="term" value="F:metal ion binding"/>
    <property type="evidence" value="ECO:0007669"/>
    <property type="project" value="UniProtKB-UniRule"/>
</dbReference>
<organism evidence="20 21">
    <name type="scientific">Ceratopteris richardii</name>
    <name type="common">Triangle waterfern</name>
    <dbReference type="NCBI Taxonomy" id="49495"/>
    <lineage>
        <taxon>Eukaryota</taxon>
        <taxon>Viridiplantae</taxon>
        <taxon>Streptophyta</taxon>
        <taxon>Embryophyta</taxon>
        <taxon>Tracheophyta</taxon>
        <taxon>Polypodiopsida</taxon>
        <taxon>Polypodiidae</taxon>
        <taxon>Polypodiales</taxon>
        <taxon>Pteridineae</taxon>
        <taxon>Pteridaceae</taxon>
        <taxon>Parkerioideae</taxon>
        <taxon>Ceratopteris</taxon>
    </lineage>
</organism>
<feature type="disulfide bond" evidence="17">
    <location>
        <begin position="50"/>
        <end position="131"/>
    </location>
</feature>
<evidence type="ECO:0000313" key="21">
    <source>
        <dbReference type="Proteomes" id="UP000825935"/>
    </source>
</evidence>
<feature type="active site" description="Proton acceptor" evidence="13">
    <location>
        <position position="81"/>
    </location>
</feature>
<protein>
    <recommendedName>
        <fullName evidence="3 18">Peroxidase</fullName>
        <ecNumber evidence="3 18">1.11.1.7</ecNumber>
    </recommendedName>
</protein>
<dbReference type="Gene3D" id="1.10.420.10">
    <property type="entry name" value="Peroxidase, domain 2"/>
    <property type="match status" value="1"/>
</dbReference>
<dbReference type="EC" id="1.11.1.7" evidence="3 18"/>
<keyword evidence="12 18" id="KW-0376">Hydrogen peroxide</keyword>
<dbReference type="GO" id="GO:0140825">
    <property type="term" value="F:lactoperoxidase activity"/>
    <property type="evidence" value="ECO:0007669"/>
    <property type="project" value="UniProtKB-EC"/>
</dbReference>
<feature type="binding site" evidence="15">
    <location>
        <position position="104"/>
    </location>
    <ligand>
        <name>Ca(2+)</name>
        <dbReference type="ChEBI" id="CHEBI:29108"/>
        <label>1</label>
    </ligand>
</feature>
<dbReference type="InterPro" id="IPR002016">
    <property type="entry name" value="Haem_peroxidase"/>
</dbReference>
<dbReference type="EMBL" id="CM035414">
    <property type="protein sequence ID" value="KAH7429385.1"/>
    <property type="molecule type" value="Genomic_DNA"/>
</dbReference>
<evidence type="ECO:0000313" key="20">
    <source>
        <dbReference type="EMBL" id="KAH7429385.1"/>
    </source>
</evidence>
<keyword evidence="9 15" id="KW-0408">Iron</keyword>
<dbReference type="Gene3D" id="1.10.520.10">
    <property type="match status" value="1"/>
</dbReference>
<dbReference type="OrthoDB" id="2113341at2759"/>
<feature type="binding site" evidence="15">
    <location>
        <position position="266"/>
    </location>
    <ligand>
        <name>Ca(2+)</name>
        <dbReference type="ChEBI" id="CHEBI:29108"/>
        <label>2</label>
    </ligand>
</feature>
<dbReference type="Proteomes" id="UP000825935">
    <property type="component" value="Chromosome 9"/>
</dbReference>
<comment type="cofactor">
    <cofactor evidence="15 18">
        <name>heme b</name>
        <dbReference type="ChEBI" id="CHEBI:60344"/>
    </cofactor>
    <text evidence="15 18">Binds 1 heme b (iron(II)-protoporphyrin IX) group per subunit.</text>
</comment>
<comment type="similarity">
    <text evidence="18">Belongs to the peroxidase family. Classical plant (class III) peroxidase subfamily.</text>
</comment>
<evidence type="ECO:0000256" key="16">
    <source>
        <dbReference type="PIRSR" id="PIRSR600823-4"/>
    </source>
</evidence>
<keyword evidence="4 18" id="KW-0575">Peroxidase</keyword>
<keyword evidence="18" id="KW-0732">Signal</keyword>
<sequence>MATKRTPSNLLGSKVCILLCILSIGDMSCTAEESSKYRSGLQYAFYKHSCPRAELIVHQVVRSAVEKEARMAASLLRLHFHDCFVQGCDGSLLLKTVPGVIESEQDAAPNLNSVRGFDVVDSMKAALERECPGVVSCADILAMAARDSVGLGGGPRYSVLLGRRDSRTANKALANKNLPGFSFNVSDLVANFANVGLSAHDMVVLSGGHTIGKAGCDKFAERLTVNPKDPAPLDPSYRKYLSQLCPEGANTAADVNLDVKTPIRFDNAYYSNLLKNRGLLHSDQVLYSTQGFSHDQVLLYAHSNRAWFTDFVKSITKMGSLSPITAYNEGEIRKKCGYVNP</sequence>
<comment type="function">
    <text evidence="18">Removal of H(2)O(2), oxidation of toxic reductants, biosynthesis and degradation of lignin, suberization, auxin catabolism, response to environmental stresses such as wounding, pathogen attack and oxidative stress.</text>
</comment>
<name>A0A8T2U714_CERRI</name>
<comment type="caution">
    <text evidence="20">The sequence shown here is derived from an EMBL/GenBank/DDBJ whole genome shotgun (WGS) entry which is preliminary data.</text>
</comment>
<feature type="chain" id="PRO_5035959342" description="Peroxidase" evidence="18">
    <location>
        <begin position="32"/>
        <end position="341"/>
    </location>
</feature>
<feature type="binding site" evidence="15">
    <location>
        <position position="261"/>
    </location>
    <ligand>
        <name>Ca(2+)</name>
        <dbReference type="ChEBI" id="CHEBI:29108"/>
        <label>2</label>
    </ligand>
</feature>
<evidence type="ECO:0000256" key="6">
    <source>
        <dbReference type="ARBA" id="ARBA00022723"/>
    </source>
</evidence>
<evidence type="ECO:0000256" key="2">
    <source>
        <dbReference type="ARBA" id="ARBA00006873"/>
    </source>
</evidence>
<dbReference type="AlphaFoldDB" id="A0A8T2U714"/>
<dbReference type="PROSITE" id="PS00435">
    <property type="entry name" value="PEROXIDASE_1"/>
    <property type="match status" value="1"/>
</dbReference>
<feature type="binding site" evidence="14">
    <location>
        <position position="179"/>
    </location>
    <ligand>
        <name>substrate</name>
    </ligand>
</feature>
<evidence type="ECO:0000256" key="3">
    <source>
        <dbReference type="ARBA" id="ARBA00012313"/>
    </source>
</evidence>
<feature type="binding site" evidence="15">
    <location>
        <position position="258"/>
    </location>
    <ligand>
        <name>Ca(2+)</name>
        <dbReference type="ChEBI" id="CHEBI:29108"/>
        <label>2</label>
    </ligand>
</feature>
<dbReference type="Pfam" id="PF00141">
    <property type="entry name" value="peroxidase"/>
    <property type="match status" value="1"/>
</dbReference>
<dbReference type="GO" id="GO:0005576">
    <property type="term" value="C:extracellular region"/>
    <property type="evidence" value="ECO:0007669"/>
    <property type="project" value="UniProtKB-SubCell"/>
</dbReference>
<evidence type="ECO:0000256" key="9">
    <source>
        <dbReference type="ARBA" id="ARBA00023004"/>
    </source>
</evidence>
<feature type="binding site" evidence="15">
    <location>
        <position position="82"/>
    </location>
    <ligand>
        <name>Ca(2+)</name>
        <dbReference type="ChEBI" id="CHEBI:29108"/>
        <label>1</label>
    </ligand>
</feature>
<dbReference type="CDD" id="cd00693">
    <property type="entry name" value="secretory_peroxidase"/>
    <property type="match status" value="1"/>
</dbReference>
<evidence type="ECO:0000256" key="4">
    <source>
        <dbReference type="ARBA" id="ARBA00022559"/>
    </source>
</evidence>
<evidence type="ECO:0000256" key="11">
    <source>
        <dbReference type="ARBA" id="ARBA00023180"/>
    </source>
</evidence>
<dbReference type="GO" id="GO:0042744">
    <property type="term" value="P:hydrogen peroxide catabolic process"/>
    <property type="evidence" value="ECO:0007669"/>
    <property type="project" value="UniProtKB-KW"/>
</dbReference>
<reference evidence="20" key="1">
    <citation type="submission" date="2021-08" db="EMBL/GenBank/DDBJ databases">
        <title>WGS assembly of Ceratopteris richardii.</title>
        <authorList>
            <person name="Marchant D.B."/>
            <person name="Chen G."/>
            <person name="Jenkins J."/>
            <person name="Shu S."/>
            <person name="Leebens-Mack J."/>
            <person name="Grimwood J."/>
            <person name="Schmutz J."/>
            <person name="Soltis P."/>
            <person name="Soltis D."/>
            <person name="Chen Z.-H."/>
        </authorList>
    </citation>
    <scope>NUCLEOTIDE SEQUENCE</scope>
    <source>
        <strain evidence="20">Whitten #5841</strain>
        <tissue evidence="20">Leaf</tissue>
    </source>
</reference>
<dbReference type="PRINTS" id="PR00458">
    <property type="entry name" value="PEROXIDASE"/>
</dbReference>
<dbReference type="PROSITE" id="PS00436">
    <property type="entry name" value="PEROXIDASE_2"/>
    <property type="match status" value="1"/>
</dbReference>
<accession>A0A8T2U714</accession>
<dbReference type="SUPFAM" id="SSF48113">
    <property type="entry name" value="Heme-dependent peroxidases"/>
    <property type="match status" value="1"/>
</dbReference>
<evidence type="ECO:0000259" key="19">
    <source>
        <dbReference type="PROSITE" id="PS50873"/>
    </source>
</evidence>
<dbReference type="FunFam" id="1.10.420.10:FF:000001">
    <property type="entry name" value="Peroxidase"/>
    <property type="match status" value="1"/>
</dbReference>
<feature type="signal peptide" evidence="18">
    <location>
        <begin position="1"/>
        <end position="31"/>
    </location>
</feature>
<comment type="catalytic activity">
    <reaction evidence="1 18">
        <text>2 a phenolic donor + H2O2 = 2 a phenolic radical donor + 2 H2O</text>
        <dbReference type="Rhea" id="RHEA:56136"/>
        <dbReference type="ChEBI" id="CHEBI:15377"/>
        <dbReference type="ChEBI" id="CHEBI:16240"/>
        <dbReference type="ChEBI" id="CHEBI:139520"/>
        <dbReference type="ChEBI" id="CHEBI:139521"/>
        <dbReference type="EC" id="1.11.1.7"/>
    </reaction>
</comment>
<dbReference type="InterPro" id="IPR033905">
    <property type="entry name" value="Secretory_peroxidase"/>
</dbReference>
<keyword evidence="18" id="KW-0964">Secreted</keyword>
<evidence type="ECO:0000256" key="7">
    <source>
        <dbReference type="ARBA" id="ARBA00022837"/>
    </source>
</evidence>
<feature type="domain" description="Plant heme peroxidase family profile" evidence="19">
    <location>
        <begin position="40"/>
        <end position="340"/>
    </location>
</feature>
<feature type="disulfide bond" evidence="17">
    <location>
        <begin position="216"/>
        <end position="245"/>
    </location>
</feature>
<evidence type="ECO:0000256" key="1">
    <source>
        <dbReference type="ARBA" id="ARBA00000189"/>
    </source>
</evidence>
<keyword evidence="7 15" id="KW-0106">Calcium</keyword>
<feature type="disulfide bond" evidence="17">
    <location>
        <begin position="137"/>
        <end position="336"/>
    </location>
</feature>
<dbReference type="InterPro" id="IPR019793">
    <property type="entry name" value="Peroxidases_heam-ligand_BS"/>
</dbReference>
<feature type="binding site" evidence="15">
    <location>
        <position position="91"/>
    </location>
    <ligand>
        <name>Ca(2+)</name>
        <dbReference type="ChEBI" id="CHEBI:29108"/>
        <label>1</label>
    </ligand>
</feature>
<dbReference type="PROSITE" id="PS50873">
    <property type="entry name" value="PEROXIDASE_4"/>
    <property type="match status" value="1"/>
</dbReference>
<gene>
    <name evidence="20" type="ORF">KP509_09G045800</name>
</gene>
<keyword evidence="5 18" id="KW-0349">Heme</keyword>
<feature type="binding site" evidence="15">
    <location>
        <position position="85"/>
    </location>
    <ligand>
        <name>Ca(2+)</name>
        <dbReference type="ChEBI" id="CHEBI:29108"/>
        <label>1</label>
    </ligand>
</feature>
<dbReference type="PANTHER" id="PTHR31388:SF5">
    <property type="entry name" value="PEROXIDASE"/>
    <property type="match status" value="1"/>
</dbReference>
<dbReference type="FunFam" id="1.10.520.10:FF:000001">
    <property type="entry name" value="Peroxidase"/>
    <property type="match status" value="1"/>
</dbReference>
<evidence type="ECO:0000256" key="10">
    <source>
        <dbReference type="ARBA" id="ARBA00023157"/>
    </source>
</evidence>
<feature type="binding site" evidence="15">
    <location>
        <position position="87"/>
    </location>
    <ligand>
        <name>Ca(2+)</name>
        <dbReference type="ChEBI" id="CHEBI:29108"/>
        <label>1</label>
    </ligand>
</feature>
<keyword evidence="11" id="KW-0325">Glycoprotein</keyword>
<dbReference type="GO" id="GO:0020037">
    <property type="term" value="F:heme binding"/>
    <property type="evidence" value="ECO:0007669"/>
    <property type="project" value="UniProtKB-UniRule"/>
</dbReference>
<evidence type="ECO:0000256" key="18">
    <source>
        <dbReference type="RuleBase" id="RU362060"/>
    </source>
</evidence>
<evidence type="ECO:0000256" key="13">
    <source>
        <dbReference type="PIRSR" id="PIRSR600823-1"/>
    </source>
</evidence>
<evidence type="ECO:0000256" key="17">
    <source>
        <dbReference type="PIRSR" id="PIRSR600823-5"/>
    </source>
</evidence>
<comment type="similarity">
    <text evidence="2">Belongs to the peroxidase family. Ascorbate peroxidase subfamily.</text>
</comment>
<dbReference type="PRINTS" id="PR00461">
    <property type="entry name" value="PLPEROXIDASE"/>
</dbReference>